<feature type="binding site" description="axial binding residue" evidence="7">
    <location>
        <position position="422"/>
    </location>
    <ligand>
        <name>heme</name>
        <dbReference type="ChEBI" id="CHEBI:30413"/>
    </ligand>
    <ligandPart>
        <name>Fe</name>
        <dbReference type="ChEBI" id="CHEBI:18248"/>
    </ligandPart>
</feature>
<keyword evidence="5 8" id="KW-0560">Oxidoreductase</keyword>
<dbReference type="AlphaFoldDB" id="A0AAE0M2V7"/>
<dbReference type="Pfam" id="PF00067">
    <property type="entry name" value="p450"/>
    <property type="match status" value="1"/>
</dbReference>
<keyword evidence="8" id="KW-0503">Monooxygenase</keyword>
<name>A0AAE0M2V7_9PEZI</name>
<comment type="similarity">
    <text evidence="2 8">Belongs to the cytochrome P450 family.</text>
</comment>
<dbReference type="InterPro" id="IPR036396">
    <property type="entry name" value="Cyt_P450_sf"/>
</dbReference>
<dbReference type="Gene3D" id="1.10.630.10">
    <property type="entry name" value="Cytochrome P450"/>
    <property type="match status" value="1"/>
</dbReference>
<dbReference type="EMBL" id="JAUEDM010000005">
    <property type="protein sequence ID" value="KAK3315919.1"/>
    <property type="molecule type" value="Genomic_DNA"/>
</dbReference>
<evidence type="ECO:0000256" key="6">
    <source>
        <dbReference type="ARBA" id="ARBA00023004"/>
    </source>
</evidence>
<evidence type="ECO:0000313" key="11">
    <source>
        <dbReference type="Proteomes" id="UP001283341"/>
    </source>
</evidence>
<dbReference type="GO" id="GO:0005506">
    <property type="term" value="F:iron ion binding"/>
    <property type="evidence" value="ECO:0007669"/>
    <property type="project" value="InterPro"/>
</dbReference>
<feature type="compositionally biased region" description="Acidic residues" evidence="9">
    <location>
        <begin position="263"/>
        <end position="272"/>
    </location>
</feature>
<evidence type="ECO:0000256" key="5">
    <source>
        <dbReference type="ARBA" id="ARBA00023002"/>
    </source>
</evidence>
<evidence type="ECO:0000256" key="1">
    <source>
        <dbReference type="ARBA" id="ARBA00001971"/>
    </source>
</evidence>
<dbReference type="Proteomes" id="UP001283341">
    <property type="component" value="Unassembled WGS sequence"/>
</dbReference>
<dbReference type="InterPro" id="IPR017972">
    <property type="entry name" value="Cyt_P450_CS"/>
</dbReference>
<dbReference type="InterPro" id="IPR002401">
    <property type="entry name" value="Cyt_P450_E_grp-I"/>
</dbReference>
<reference evidence="10" key="2">
    <citation type="submission" date="2023-06" db="EMBL/GenBank/DDBJ databases">
        <authorList>
            <consortium name="Lawrence Berkeley National Laboratory"/>
            <person name="Haridas S."/>
            <person name="Hensen N."/>
            <person name="Bonometti L."/>
            <person name="Westerberg I."/>
            <person name="Brannstrom I.O."/>
            <person name="Guillou S."/>
            <person name="Cros-Aarteil S."/>
            <person name="Calhoun S."/>
            <person name="Kuo A."/>
            <person name="Mondo S."/>
            <person name="Pangilinan J."/>
            <person name="Riley R."/>
            <person name="Labutti K."/>
            <person name="Andreopoulos B."/>
            <person name="Lipzen A."/>
            <person name="Chen C."/>
            <person name="Yanf M."/>
            <person name="Daum C."/>
            <person name="Ng V."/>
            <person name="Clum A."/>
            <person name="Steindorff A."/>
            <person name="Ohm R."/>
            <person name="Martin F."/>
            <person name="Silar P."/>
            <person name="Natvig D."/>
            <person name="Lalanne C."/>
            <person name="Gautier V."/>
            <person name="Ament-Velasquez S.L."/>
            <person name="Kruys A."/>
            <person name="Hutchinson M.I."/>
            <person name="Powell A.J."/>
            <person name="Barry K."/>
            <person name="Miller A.N."/>
            <person name="Grigoriev I.V."/>
            <person name="Debuchy R."/>
            <person name="Gladieux P."/>
            <person name="Thoren M.H."/>
            <person name="Johannesson H."/>
        </authorList>
    </citation>
    <scope>NUCLEOTIDE SEQUENCE</scope>
    <source>
        <strain evidence="10">CBS 118394</strain>
    </source>
</reference>
<organism evidence="10 11">
    <name type="scientific">Apodospora peruviana</name>
    <dbReference type="NCBI Taxonomy" id="516989"/>
    <lineage>
        <taxon>Eukaryota</taxon>
        <taxon>Fungi</taxon>
        <taxon>Dikarya</taxon>
        <taxon>Ascomycota</taxon>
        <taxon>Pezizomycotina</taxon>
        <taxon>Sordariomycetes</taxon>
        <taxon>Sordariomycetidae</taxon>
        <taxon>Sordariales</taxon>
        <taxon>Lasiosphaeriaceae</taxon>
        <taxon>Apodospora</taxon>
    </lineage>
</organism>
<evidence type="ECO:0000256" key="8">
    <source>
        <dbReference type="RuleBase" id="RU000461"/>
    </source>
</evidence>
<dbReference type="PROSITE" id="PS00086">
    <property type="entry name" value="CYTOCHROME_P450"/>
    <property type="match status" value="1"/>
</dbReference>
<keyword evidence="11" id="KW-1185">Reference proteome</keyword>
<dbReference type="SUPFAM" id="SSF48264">
    <property type="entry name" value="Cytochrome P450"/>
    <property type="match status" value="1"/>
</dbReference>
<comment type="cofactor">
    <cofactor evidence="1 7">
        <name>heme</name>
        <dbReference type="ChEBI" id="CHEBI:30413"/>
    </cofactor>
</comment>
<feature type="region of interest" description="Disordered" evidence="9">
    <location>
        <begin position="253"/>
        <end position="272"/>
    </location>
</feature>
<dbReference type="GO" id="GO:0004497">
    <property type="term" value="F:monooxygenase activity"/>
    <property type="evidence" value="ECO:0007669"/>
    <property type="project" value="UniProtKB-KW"/>
</dbReference>
<protein>
    <submittedName>
        <fullName evidence="10">Cytochrome P450</fullName>
    </submittedName>
</protein>
<dbReference type="PANTHER" id="PTHR24305:SF96">
    <property type="entry name" value="CYTOCHROME P450 MONOOXYGENASE STCB-RELATED"/>
    <property type="match status" value="1"/>
</dbReference>
<evidence type="ECO:0000256" key="2">
    <source>
        <dbReference type="ARBA" id="ARBA00010617"/>
    </source>
</evidence>
<accession>A0AAE0M2V7</accession>
<gene>
    <name evidence="10" type="ORF">B0H66DRAFT_640844</name>
</gene>
<keyword evidence="3 7" id="KW-0349">Heme</keyword>
<evidence type="ECO:0000256" key="7">
    <source>
        <dbReference type="PIRSR" id="PIRSR602401-1"/>
    </source>
</evidence>
<dbReference type="PRINTS" id="PR00385">
    <property type="entry name" value="P450"/>
</dbReference>
<dbReference type="GO" id="GO:0016705">
    <property type="term" value="F:oxidoreductase activity, acting on paired donors, with incorporation or reduction of molecular oxygen"/>
    <property type="evidence" value="ECO:0007669"/>
    <property type="project" value="InterPro"/>
</dbReference>
<evidence type="ECO:0000256" key="9">
    <source>
        <dbReference type="SAM" id="MobiDB-lite"/>
    </source>
</evidence>
<comment type="caution">
    <text evidence="10">The sequence shown here is derived from an EMBL/GenBank/DDBJ whole genome shotgun (WGS) entry which is preliminary data.</text>
</comment>
<keyword evidence="4 7" id="KW-0479">Metal-binding</keyword>
<proteinExistence type="inferred from homology"/>
<sequence length="482" mass="54258">MAILNTILYTCAALIGYRIVKYMHAGIYNPLAHIPGPWHTRFSSVVGNYHRVRGTKVAWHHTLHARYGPVVRVQPDRVAASDVESWEAIHRMGSGFRKTWIHEKVRIGPELFLFSFTDVKKHAARRKLFARAFTKEAIRRNWEDVVRQRVEACVEKIKKEAEGGVADVFKWWRLMTSDIIAQMSFGESFGLVESSGQDEGQRAYFEALENAGINITLREVVPFMLPLLAKVLPIRKLKDIVGAHKVVTDKGTIAQHARRGGEDQEDDGAESDLSDNAIRSEAAGFLIAGSDTTSVALTYTIWAILKRPDLQRRLEDEVAGLPVGFGDKDVEQLPLLNNVLDEALRLYNPASGPLIRATPPGGVTFHGNFIPGGTLVFCQMWTVLRNPDMFPDPEKFDERRFENATEKQRRVAQPFGIGSRSCIAAPLAMMELRFGVAMFLRGCKGAMLGKDMTDDMMEQRNRFFNYPKGKRCDITLVRELGQ</sequence>
<reference evidence="10" key="1">
    <citation type="journal article" date="2023" name="Mol. Phylogenet. Evol.">
        <title>Genome-scale phylogeny and comparative genomics of the fungal order Sordariales.</title>
        <authorList>
            <person name="Hensen N."/>
            <person name="Bonometti L."/>
            <person name="Westerberg I."/>
            <person name="Brannstrom I.O."/>
            <person name="Guillou S."/>
            <person name="Cros-Aarteil S."/>
            <person name="Calhoun S."/>
            <person name="Haridas S."/>
            <person name="Kuo A."/>
            <person name="Mondo S."/>
            <person name="Pangilinan J."/>
            <person name="Riley R."/>
            <person name="LaButti K."/>
            <person name="Andreopoulos B."/>
            <person name="Lipzen A."/>
            <person name="Chen C."/>
            <person name="Yan M."/>
            <person name="Daum C."/>
            <person name="Ng V."/>
            <person name="Clum A."/>
            <person name="Steindorff A."/>
            <person name="Ohm R.A."/>
            <person name="Martin F."/>
            <person name="Silar P."/>
            <person name="Natvig D.O."/>
            <person name="Lalanne C."/>
            <person name="Gautier V."/>
            <person name="Ament-Velasquez S.L."/>
            <person name="Kruys A."/>
            <person name="Hutchinson M.I."/>
            <person name="Powell A.J."/>
            <person name="Barry K."/>
            <person name="Miller A.N."/>
            <person name="Grigoriev I.V."/>
            <person name="Debuchy R."/>
            <person name="Gladieux P."/>
            <person name="Hiltunen Thoren M."/>
            <person name="Johannesson H."/>
        </authorList>
    </citation>
    <scope>NUCLEOTIDE SEQUENCE</scope>
    <source>
        <strain evidence="10">CBS 118394</strain>
    </source>
</reference>
<evidence type="ECO:0000313" key="10">
    <source>
        <dbReference type="EMBL" id="KAK3315919.1"/>
    </source>
</evidence>
<dbReference type="InterPro" id="IPR050121">
    <property type="entry name" value="Cytochrome_P450_monoxygenase"/>
</dbReference>
<evidence type="ECO:0000256" key="4">
    <source>
        <dbReference type="ARBA" id="ARBA00022723"/>
    </source>
</evidence>
<dbReference type="PRINTS" id="PR00463">
    <property type="entry name" value="EP450I"/>
</dbReference>
<dbReference type="InterPro" id="IPR001128">
    <property type="entry name" value="Cyt_P450"/>
</dbReference>
<evidence type="ECO:0000256" key="3">
    <source>
        <dbReference type="ARBA" id="ARBA00022617"/>
    </source>
</evidence>
<dbReference type="GO" id="GO:0020037">
    <property type="term" value="F:heme binding"/>
    <property type="evidence" value="ECO:0007669"/>
    <property type="project" value="InterPro"/>
</dbReference>
<keyword evidence="6 7" id="KW-0408">Iron</keyword>
<dbReference type="PANTHER" id="PTHR24305">
    <property type="entry name" value="CYTOCHROME P450"/>
    <property type="match status" value="1"/>
</dbReference>